<evidence type="ECO:0000256" key="1">
    <source>
        <dbReference type="SAM" id="MobiDB-lite"/>
    </source>
</evidence>
<dbReference type="PANTHER" id="PTHR35335:SF1">
    <property type="entry name" value="UPF0716 PROTEIN FXSA"/>
    <property type="match status" value="1"/>
</dbReference>
<dbReference type="Proteomes" id="UP001596516">
    <property type="component" value="Unassembled WGS sequence"/>
</dbReference>
<keyword evidence="2" id="KW-0472">Membrane</keyword>
<proteinExistence type="predicted"/>
<organism evidence="3 4">
    <name type="scientific">Plastorhodobacter daqingensis</name>
    <dbReference type="NCBI Taxonomy" id="1387281"/>
    <lineage>
        <taxon>Bacteria</taxon>
        <taxon>Pseudomonadati</taxon>
        <taxon>Pseudomonadota</taxon>
        <taxon>Alphaproteobacteria</taxon>
        <taxon>Rhodobacterales</taxon>
        <taxon>Paracoccaceae</taxon>
        <taxon>Plastorhodobacter</taxon>
    </lineage>
</organism>
<reference evidence="4" key="1">
    <citation type="journal article" date="2019" name="Int. J. Syst. Evol. Microbiol.">
        <title>The Global Catalogue of Microorganisms (GCM) 10K type strain sequencing project: providing services to taxonomists for standard genome sequencing and annotation.</title>
        <authorList>
            <consortium name="The Broad Institute Genomics Platform"/>
            <consortium name="The Broad Institute Genome Sequencing Center for Infectious Disease"/>
            <person name="Wu L."/>
            <person name="Ma J."/>
        </authorList>
    </citation>
    <scope>NUCLEOTIDE SEQUENCE [LARGE SCALE GENOMIC DNA]</scope>
    <source>
        <strain evidence="4">CGMCC 1.12750</strain>
    </source>
</reference>
<dbReference type="InterPro" id="IPR007313">
    <property type="entry name" value="FxsA"/>
</dbReference>
<feature type="compositionally biased region" description="Acidic residues" evidence="1">
    <location>
        <begin position="135"/>
        <end position="144"/>
    </location>
</feature>
<accession>A0ABW2UH44</accession>
<dbReference type="RefSeq" id="WP_377397411.1">
    <property type="nucleotide sequence ID" value="NZ_JBHTFQ010000001.1"/>
</dbReference>
<name>A0ABW2UH44_9RHOB</name>
<comment type="caution">
    <text evidence="3">The sequence shown here is derived from an EMBL/GenBank/DDBJ whole genome shotgun (WGS) entry which is preliminary data.</text>
</comment>
<keyword evidence="4" id="KW-1185">Reference proteome</keyword>
<keyword evidence="2" id="KW-0812">Transmembrane</keyword>
<dbReference type="PANTHER" id="PTHR35335">
    <property type="entry name" value="UPF0716 PROTEIN FXSA"/>
    <property type="match status" value="1"/>
</dbReference>
<dbReference type="EMBL" id="JBHTFQ010000001">
    <property type="protein sequence ID" value="MFC7702648.1"/>
    <property type="molecule type" value="Genomic_DNA"/>
</dbReference>
<protein>
    <submittedName>
        <fullName evidence="3">FxsA family protein</fullName>
    </submittedName>
</protein>
<dbReference type="NCBIfam" id="NF008528">
    <property type="entry name" value="PRK11463.1-2"/>
    <property type="match status" value="1"/>
</dbReference>
<evidence type="ECO:0000313" key="3">
    <source>
        <dbReference type="EMBL" id="MFC7702648.1"/>
    </source>
</evidence>
<feature type="region of interest" description="Disordered" evidence="1">
    <location>
        <begin position="127"/>
        <end position="164"/>
    </location>
</feature>
<dbReference type="Pfam" id="PF04186">
    <property type="entry name" value="FxsA"/>
    <property type="match status" value="1"/>
</dbReference>
<evidence type="ECO:0000313" key="4">
    <source>
        <dbReference type="Proteomes" id="UP001596516"/>
    </source>
</evidence>
<feature type="transmembrane region" description="Helical" evidence="2">
    <location>
        <begin position="28"/>
        <end position="45"/>
    </location>
</feature>
<evidence type="ECO:0000256" key="2">
    <source>
        <dbReference type="SAM" id="Phobius"/>
    </source>
</evidence>
<sequence length="164" mass="17927">MWLLALFIAVPLIEIALFIQIGGWLTLWPTLAIVVLTALIGTALVRQQGRQTLMDLRGALAELRDPSAPLAHGALLLLAGALLLTPGFLTDAVGLLLLVPPFRVALMRQAARHVQVTRFEMGGTRRYPARPSDIIEGDYEEAQGEESGPSPKRPTHRPSGWTRH</sequence>
<feature type="transmembrane region" description="Helical" evidence="2">
    <location>
        <begin position="74"/>
        <end position="99"/>
    </location>
</feature>
<gene>
    <name evidence="3" type="ORF">ACFQXB_00385</name>
</gene>
<keyword evidence="2" id="KW-1133">Transmembrane helix</keyword>